<dbReference type="PANTHER" id="PTHR43818">
    <property type="entry name" value="BCDNA.GH03377"/>
    <property type="match status" value="1"/>
</dbReference>
<dbReference type="InterPro" id="IPR036291">
    <property type="entry name" value="NAD(P)-bd_dom_sf"/>
</dbReference>
<dbReference type="InterPro" id="IPR006311">
    <property type="entry name" value="TAT_signal"/>
</dbReference>
<dbReference type="Gene3D" id="3.30.360.10">
    <property type="entry name" value="Dihydrodipicolinate Reductase, domain 2"/>
    <property type="match status" value="1"/>
</dbReference>
<name>A0ABS0IJK5_9BACT</name>
<dbReference type="RefSeq" id="WP_196282931.1">
    <property type="nucleotide sequence ID" value="NZ_JADQDQ010000006.1"/>
</dbReference>
<dbReference type="Proteomes" id="UP000597617">
    <property type="component" value="Unassembled WGS sequence"/>
</dbReference>
<dbReference type="Pfam" id="PF01408">
    <property type="entry name" value="GFO_IDH_MocA"/>
    <property type="match status" value="1"/>
</dbReference>
<dbReference type="PRINTS" id="PR01775">
    <property type="entry name" value="GLFROXRDTASE"/>
</dbReference>
<dbReference type="InterPro" id="IPR055170">
    <property type="entry name" value="GFO_IDH_MocA-like_dom"/>
</dbReference>
<evidence type="ECO:0000313" key="5">
    <source>
        <dbReference type="EMBL" id="MBF9238554.1"/>
    </source>
</evidence>
<comment type="caution">
    <text evidence="5">The sequence shown here is derived from an EMBL/GenBank/DDBJ whole genome shotgun (WGS) entry which is preliminary data.</text>
</comment>
<dbReference type="NCBIfam" id="TIGR01409">
    <property type="entry name" value="TAT_signal_seq"/>
    <property type="match status" value="1"/>
</dbReference>
<feature type="domain" description="GFO/IDH/MocA-like oxidoreductase" evidence="4">
    <location>
        <begin position="179"/>
        <end position="299"/>
    </location>
</feature>
<dbReference type="InterPro" id="IPR000683">
    <property type="entry name" value="Gfo/Idh/MocA-like_OxRdtase_N"/>
</dbReference>
<dbReference type="InterPro" id="IPR019546">
    <property type="entry name" value="TAT_signal_bac_arc"/>
</dbReference>
<evidence type="ECO:0000259" key="3">
    <source>
        <dbReference type="Pfam" id="PF02894"/>
    </source>
</evidence>
<dbReference type="InterPro" id="IPR008354">
    <property type="entry name" value="Glc-Fru_OxRdtase_bac"/>
</dbReference>
<protein>
    <submittedName>
        <fullName evidence="5">Gfo/Idh/MocA family oxidoreductase</fullName>
    </submittedName>
</protein>
<proteinExistence type="predicted"/>
<dbReference type="Pfam" id="PF22725">
    <property type="entry name" value="GFO_IDH_MocA_C3"/>
    <property type="match status" value="1"/>
</dbReference>
<dbReference type="PANTHER" id="PTHR43818:SF11">
    <property type="entry name" value="BCDNA.GH03377"/>
    <property type="match status" value="1"/>
</dbReference>
<dbReference type="PROSITE" id="PS51318">
    <property type="entry name" value="TAT"/>
    <property type="match status" value="1"/>
</dbReference>
<dbReference type="SUPFAM" id="SSF51735">
    <property type="entry name" value="NAD(P)-binding Rossmann-fold domains"/>
    <property type="match status" value="1"/>
</dbReference>
<evidence type="ECO:0000259" key="2">
    <source>
        <dbReference type="Pfam" id="PF01408"/>
    </source>
</evidence>
<evidence type="ECO:0000313" key="6">
    <source>
        <dbReference type="Proteomes" id="UP000597617"/>
    </source>
</evidence>
<dbReference type="EMBL" id="JADQDQ010000006">
    <property type="protein sequence ID" value="MBF9238554.1"/>
    <property type="molecule type" value="Genomic_DNA"/>
</dbReference>
<organism evidence="5 6">
    <name type="scientific">Hymenobacter jeongseonensis</name>
    <dbReference type="NCBI Taxonomy" id="2791027"/>
    <lineage>
        <taxon>Bacteria</taxon>
        <taxon>Pseudomonadati</taxon>
        <taxon>Bacteroidota</taxon>
        <taxon>Cytophagia</taxon>
        <taxon>Cytophagales</taxon>
        <taxon>Hymenobacteraceae</taxon>
        <taxon>Hymenobacter</taxon>
    </lineage>
</organism>
<reference evidence="5 6" key="1">
    <citation type="submission" date="2020-11" db="EMBL/GenBank/DDBJ databases">
        <authorList>
            <person name="Kim M.K."/>
        </authorList>
    </citation>
    <scope>NUCLEOTIDE SEQUENCE [LARGE SCALE GENOMIC DNA]</scope>
    <source>
        <strain evidence="5 6">BT683</strain>
    </source>
</reference>
<keyword evidence="6" id="KW-1185">Reference proteome</keyword>
<sequence>MDSSAVSRRQFLRHLSLAAGATVLGSAAWAHPWRGLADELLPARPLGVALVGLGKYSTGLLAPALQETKWCRLAGIVTGTPAKAVQWQRQYNIPTQNVYNYQTFDRIIDNPAIDVVYVVLPNALHAEYVVRAAQAGKHVICEKPMATTAADARRMIAAMQKAGKKLSIGYRLHFEPHHREMMRLGQQEVFGPVKHLVADNGFKFNNDTPWRVSKALGGGGPLLDMGIYCLQGCLYTKGQVPVSVTAKFTAKPDPVLFKEVEAGVNWQLQFADGAVADCRTTYAENMASRLRADATTGWAELAPAFGYGGIQGRTSQGVMNIHNVNQQAAQMDDFAACIINNKPTRVPGEMGLRDVQLLEAIYRAAETGQKVSTKDVALVLDKAVR</sequence>
<dbReference type="Pfam" id="PF02894">
    <property type="entry name" value="GFO_IDH_MocA_C"/>
    <property type="match status" value="1"/>
</dbReference>
<evidence type="ECO:0000256" key="1">
    <source>
        <dbReference type="ARBA" id="ARBA00023002"/>
    </source>
</evidence>
<evidence type="ECO:0000259" key="4">
    <source>
        <dbReference type="Pfam" id="PF22725"/>
    </source>
</evidence>
<feature type="domain" description="Gfo/Idh/MocA-like oxidoreductase N-terminal" evidence="2">
    <location>
        <begin position="47"/>
        <end position="170"/>
    </location>
</feature>
<keyword evidence="1" id="KW-0560">Oxidoreductase</keyword>
<dbReference type="InterPro" id="IPR004104">
    <property type="entry name" value="Gfo/Idh/MocA-like_OxRdtase_C"/>
</dbReference>
<dbReference type="Gene3D" id="3.40.50.720">
    <property type="entry name" value="NAD(P)-binding Rossmann-like Domain"/>
    <property type="match status" value="1"/>
</dbReference>
<gene>
    <name evidence="5" type="ORF">I2I05_14200</name>
</gene>
<feature type="domain" description="Gfo/Idh/MocA-like oxidoreductase C-terminal" evidence="3">
    <location>
        <begin position="325"/>
        <end position="372"/>
    </location>
</feature>
<dbReference type="InterPro" id="IPR050463">
    <property type="entry name" value="Gfo/Idh/MocA_oxidrdct_glycsds"/>
</dbReference>
<accession>A0ABS0IJK5</accession>
<dbReference type="SUPFAM" id="SSF55347">
    <property type="entry name" value="Glyceraldehyde-3-phosphate dehydrogenase-like, C-terminal domain"/>
    <property type="match status" value="1"/>
</dbReference>